<reference evidence="5" key="1">
    <citation type="submission" date="2019-04" db="EMBL/GenBank/DDBJ databases">
        <title>Friends and foes A comparative genomics studyof 23 Aspergillus species from section Flavi.</title>
        <authorList>
            <consortium name="DOE Joint Genome Institute"/>
            <person name="Kjaerbolling I."/>
            <person name="Vesth T."/>
            <person name="Frisvad J.C."/>
            <person name="Nybo J.L."/>
            <person name="Theobald S."/>
            <person name="Kildgaard S."/>
            <person name="Isbrandt T."/>
            <person name="Kuo A."/>
            <person name="Sato A."/>
            <person name="Lyhne E.K."/>
            <person name="Kogle M.E."/>
            <person name="Wiebenga A."/>
            <person name="Kun R.S."/>
            <person name="Lubbers R.J."/>
            <person name="Makela M.R."/>
            <person name="Barry K."/>
            <person name="Chovatia M."/>
            <person name="Clum A."/>
            <person name="Daum C."/>
            <person name="Haridas S."/>
            <person name="He G."/>
            <person name="LaButti K."/>
            <person name="Lipzen A."/>
            <person name="Mondo S."/>
            <person name="Riley R."/>
            <person name="Salamov A."/>
            <person name="Simmons B.A."/>
            <person name="Magnuson J.K."/>
            <person name="Henrissat B."/>
            <person name="Mortensen U.H."/>
            <person name="Larsen T.O."/>
            <person name="Devries R.P."/>
            <person name="Grigoriev I.V."/>
            <person name="Machida M."/>
            <person name="Baker S.E."/>
            <person name="Andersen M.R."/>
        </authorList>
    </citation>
    <scope>NUCLEOTIDE SEQUENCE [LARGE SCALE GENOMIC DNA]</scope>
    <source>
        <strain evidence="5">IBT 14317</strain>
    </source>
</reference>
<sequence length="732" mass="81586">MFYSHEMLTSPDHGVATIWLVATLGSKSISRKLNRKTILDVDVPRACHVIMDPGAPMALRLQGNLLYGVSRVYSQQCSYTLTDVQTMHDKMRAMLKVLPGGGLDPTAGKARPDQLILPYDPSFLPEYDLPGMRIDLSKLSLPLDTVTSQQSDLLWPKTPDLCQSDLSQSPSLRLSFSYNDMIMRDADGLDSEINVPSSVPRSFDLGGFGATTFDEEAGILLQPDFAFDEDGNLIELGIASRQTAKQDGTSRHVIESLVPDEARINELNDLTFDYQVESTRFRDDHSLIFMGTTVKYQSERPYHAGQATKRWRSESESTDELQRIPDEGAATMRQTRRAPRIQTWDDRTALRNTELTNLNSDYVQNMAIASKQKLKNKLPTQAKKNAAFWVLGQGIGSVGLGLGAFHVPHPLQQFSGEELYSALDPTTRHRGHKRKCFPSEDSETGSDVRHVRAREGYEEQLGRGGPVDEHGTWQEEIEIGRHAPPVFHDDNSFSSQMPWNITASVQSSQHGSSAASGLRGRASVSETLASRDRDPAASLAERGRSRNRLTSASPLAGRGFAFDADAFDNLILPENDDIDVLGNFDLTQYLQTELFSGDYAHTGDNGLSSRYNHQLALQDRLSKSNLDQESLNFLDFLTTKLGEMPIKHVHGPDEDVFYTSPDNSPDRRAISFSALLPPGETSHSVATHGLMHILTLATKGFLLVRQEAYEDWSTQYHIRYEFGEIFLQLSEM</sequence>
<feature type="region of interest" description="Disordered" evidence="3">
    <location>
        <begin position="428"/>
        <end position="450"/>
    </location>
</feature>
<evidence type="ECO:0000256" key="1">
    <source>
        <dbReference type="ARBA" id="ARBA00004123"/>
    </source>
</evidence>
<proteinExistence type="predicted"/>
<evidence type="ECO:0000256" key="3">
    <source>
        <dbReference type="SAM" id="MobiDB-lite"/>
    </source>
</evidence>
<gene>
    <name evidence="5" type="ORF">BDV23DRAFT_174613</name>
</gene>
<protein>
    <submittedName>
        <fullName evidence="5">Rec8 like protein-domain-containing protein</fullName>
    </submittedName>
</protein>
<dbReference type="GO" id="GO:0003682">
    <property type="term" value="F:chromatin binding"/>
    <property type="evidence" value="ECO:0007669"/>
    <property type="project" value="TreeGrafter"/>
</dbReference>
<feature type="region of interest" description="Disordered" evidence="3">
    <location>
        <begin position="504"/>
        <end position="546"/>
    </location>
</feature>
<dbReference type="PANTHER" id="PTHR12585:SF70">
    <property type="entry name" value="RAD21_REC8 N TERMINAL DOMAIN PROTEIN (AFU_ORTHOLOGUE AFUA_6G02900)"/>
    <property type="match status" value="1"/>
</dbReference>
<keyword evidence="2" id="KW-0539">Nucleus</keyword>
<evidence type="ECO:0000259" key="4">
    <source>
        <dbReference type="Pfam" id="PF04825"/>
    </source>
</evidence>
<comment type="subcellular location">
    <subcellularLocation>
        <location evidence="1">Nucleus</location>
    </subcellularLocation>
</comment>
<dbReference type="Pfam" id="PF04825">
    <property type="entry name" value="Rad21_Rec8_N"/>
    <property type="match status" value="1"/>
</dbReference>
<feature type="compositionally biased region" description="Low complexity" evidence="3">
    <location>
        <begin position="504"/>
        <end position="525"/>
    </location>
</feature>
<dbReference type="AlphaFoldDB" id="A0A5N7C0V5"/>
<evidence type="ECO:0000256" key="2">
    <source>
        <dbReference type="ARBA" id="ARBA00023242"/>
    </source>
</evidence>
<dbReference type="EMBL" id="ML735292">
    <property type="protein sequence ID" value="KAE8387483.1"/>
    <property type="molecule type" value="Genomic_DNA"/>
</dbReference>
<dbReference type="InterPro" id="IPR006910">
    <property type="entry name" value="Rad21_Rec8_N"/>
</dbReference>
<dbReference type="Proteomes" id="UP000326877">
    <property type="component" value="Unassembled WGS sequence"/>
</dbReference>
<dbReference type="GO" id="GO:0007064">
    <property type="term" value="P:mitotic sister chromatid cohesion"/>
    <property type="evidence" value="ECO:0007669"/>
    <property type="project" value="TreeGrafter"/>
</dbReference>
<dbReference type="GO" id="GO:0005634">
    <property type="term" value="C:nucleus"/>
    <property type="evidence" value="ECO:0007669"/>
    <property type="project" value="UniProtKB-SubCell"/>
</dbReference>
<feature type="domain" description="Rad21/Rec8-like protein N-terminal" evidence="4">
    <location>
        <begin position="1"/>
        <end position="107"/>
    </location>
</feature>
<organism evidence="5">
    <name type="scientific">Petromyces alliaceus</name>
    <name type="common">Aspergillus alliaceus</name>
    <dbReference type="NCBI Taxonomy" id="209559"/>
    <lineage>
        <taxon>Eukaryota</taxon>
        <taxon>Fungi</taxon>
        <taxon>Dikarya</taxon>
        <taxon>Ascomycota</taxon>
        <taxon>Pezizomycotina</taxon>
        <taxon>Eurotiomycetes</taxon>
        <taxon>Eurotiomycetidae</taxon>
        <taxon>Eurotiales</taxon>
        <taxon>Aspergillaceae</taxon>
        <taxon>Aspergillus</taxon>
        <taxon>Aspergillus subgen. Circumdati</taxon>
    </lineage>
</organism>
<evidence type="ECO:0000313" key="5">
    <source>
        <dbReference type="EMBL" id="KAE8387483.1"/>
    </source>
</evidence>
<dbReference type="PANTHER" id="PTHR12585">
    <property type="entry name" value="SCC1 / RAD21 FAMILY MEMBER"/>
    <property type="match status" value="1"/>
</dbReference>
<dbReference type="CDD" id="cd21789">
    <property type="entry name" value="Rad21_Rec8_M_SpRec8p-like"/>
    <property type="match status" value="1"/>
</dbReference>
<dbReference type="InterPro" id="IPR039781">
    <property type="entry name" value="Rad21/Rec8-like"/>
</dbReference>
<name>A0A5N7C0V5_PETAA</name>
<accession>A0A5N7C0V5</accession>
<dbReference type="OrthoDB" id="5427633at2759"/>
<dbReference type="GO" id="GO:0030892">
    <property type="term" value="C:mitotic cohesin complex"/>
    <property type="evidence" value="ECO:0007669"/>
    <property type="project" value="TreeGrafter"/>
</dbReference>